<evidence type="ECO:0000313" key="2">
    <source>
        <dbReference type="EMBL" id="PVH94859.1"/>
    </source>
</evidence>
<proteinExistence type="predicted"/>
<organism evidence="2 3">
    <name type="scientific">Periconia macrospinosa</name>
    <dbReference type="NCBI Taxonomy" id="97972"/>
    <lineage>
        <taxon>Eukaryota</taxon>
        <taxon>Fungi</taxon>
        <taxon>Dikarya</taxon>
        <taxon>Ascomycota</taxon>
        <taxon>Pezizomycotina</taxon>
        <taxon>Dothideomycetes</taxon>
        <taxon>Pleosporomycetidae</taxon>
        <taxon>Pleosporales</taxon>
        <taxon>Massarineae</taxon>
        <taxon>Periconiaceae</taxon>
        <taxon>Periconia</taxon>
    </lineage>
</organism>
<evidence type="ECO:0000313" key="3">
    <source>
        <dbReference type="Proteomes" id="UP000244855"/>
    </source>
</evidence>
<feature type="region of interest" description="Disordered" evidence="1">
    <location>
        <begin position="1"/>
        <end position="23"/>
    </location>
</feature>
<accession>A0A2V1DCB7</accession>
<name>A0A2V1DCB7_9PLEO</name>
<dbReference type="EMBL" id="KZ805518">
    <property type="protein sequence ID" value="PVH94859.1"/>
    <property type="molecule type" value="Genomic_DNA"/>
</dbReference>
<dbReference type="Proteomes" id="UP000244855">
    <property type="component" value="Unassembled WGS sequence"/>
</dbReference>
<feature type="compositionally biased region" description="Basic residues" evidence="1">
    <location>
        <begin position="176"/>
        <end position="186"/>
    </location>
</feature>
<feature type="region of interest" description="Disordered" evidence="1">
    <location>
        <begin position="62"/>
        <end position="86"/>
    </location>
</feature>
<evidence type="ECO:0000256" key="1">
    <source>
        <dbReference type="SAM" id="MobiDB-lite"/>
    </source>
</evidence>
<protein>
    <submittedName>
        <fullName evidence="2">Uncharacterized protein</fullName>
    </submittedName>
</protein>
<reference evidence="2 3" key="1">
    <citation type="journal article" date="2018" name="Sci. Rep.">
        <title>Comparative genomics provides insights into the lifestyle and reveals functional heterogeneity of dark septate endophytic fungi.</title>
        <authorList>
            <person name="Knapp D.G."/>
            <person name="Nemeth J.B."/>
            <person name="Barry K."/>
            <person name="Hainaut M."/>
            <person name="Henrissat B."/>
            <person name="Johnson J."/>
            <person name="Kuo A."/>
            <person name="Lim J.H.P."/>
            <person name="Lipzen A."/>
            <person name="Nolan M."/>
            <person name="Ohm R.A."/>
            <person name="Tamas L."/>
            <person name="Grigoriev I.V."/>
            <person name="Spatafora J.W."/>
            <person name="Nagy L.G."/>
            <person name="Kovacs G.M."/>
        </authorList>
    </citation>
    <scope>NUCLEOTIDE SEQUENCE [LARGE SCALE GENOMIC DNA]</scope>
    <source>
        <strain evidence="2 3">DSE2036</strain>
    </source>
</reference>
<feature type="compositionally biased region" description="Basic residues" evidence="1">
    <location>
        <begin position="243"/>
        <end position="253"/>
    </location>
</feature>
<dbReference type="STRING" id="97972.A0A2V1DCB7"/>
<sequence length="313" mass="34291">MFEPNTPEESLPEKTESKPSVAEDIVEIRDAQPEKEVRSKSPEQDIDFAATVAAGLQESGFDSNLVLNDPTFHGSTSPPGQTRDISPEEDILAAKEIANKSKFGKLSRSPSPTNRDVGKVKSEEPQSTETLIFNANEGPATFNPMDILSDPTFSQRKTPPGVLEEADPDELWSSSKKGKKNKKKQRASTFNIEPEKSDEISVSNVAEPEVTVEMQQKDSTDLVQSAPITEQEPEDLWASTTTKKGKKAKKNKKQTPLEQEKEGTPAVETPVIQDPVAAPLDAQEPFETTSRNVGFGKAEQPVFDQGRSENVDL</sequence>
<dbReference type="OrthoDB" id="3946803at2759"/>
<feature type="compositionally biased region" description="Polar residues" evidence="1">
    <location>
        <begin position="73"/>
        <end position="84"/>
    </location>
</feature>
<keyword evidence="3" id="KW-1185">Reference proteome</keyword>
<gene>
    <name evidence="2" type="ORF">DM02DRAFT_618335</name>
</gene>
<feature type="region of interest" description="Disordered" evidence="1">
    <location>
        <begin position="98"/>
        <end position="313"/>
    </location>
</feature>
<dbReference type="AlphaFoldDB" id="A0A2V1DCB7"/>